<evidence type="ECO:0000256" key="1">
    <source>
        <dbReference type="SAM" id="MobiDB-lite"/>
    </source>
</evidence>
<dbReference type="RefSeq" id="XP_062779472.1">
    <property type="nucleotide sequence ID" value="XM_062923421.1"/>
</dbReference>
<accession>A0AAX4IFK8</accession>
<dbReference type="KEGG" id="cdet:87943765"/>
<dbReference type="Proteomes" id="UP001322277">
    <property type="component" value="Chromosome 4"/>
</dbReference>
<dbReference type="EMBL" id="CP137308">
    <property type="protein sequence ID" value="WQF82248.1"/>
    <property type="molecule type" value="Genomic_DNA"/>
</dbReference>
<evidence type="ECO:0000313" key="3">
    <source>
        <dbReference type="Proteomes" id="UP001322277"/>
    </source>
</evidence>
<feature type="region of interest" description="Disordered" evidence="1">
    <location>
        <begin position="26"/>
        <end position="55"/>
    </location>
</feature>
<proteinExistence type="predicted"/>
<name>A0AAX4IFK8_9PEZI</name>
<gene>
    <name evidence="2" type="ORF">CDEST_07262</name>
</gene>
<reference evidence="3" key="1">
    <citation type="journal article" date="2023" name="bioRxiv">
        <title>Complete genome of the Medicago anthracnose fungus, Colletotrichum destructivum, reveals a mini-chromosome-like region within a core chromosome.</title>
        <authorList>
            <person name="Lapalu N."/>
            <person name="Simon A."/>
            <person name="Lu A."/>
            <person name="Plaumann P.-L."/>
            <person name="Amselem J."/>
            <person name="Pigne S."/>
            <person name="Auger A."/>
            <person name="Koch C."/>
            <person name="Dallery J.-F."/>
            <person name="O'Connell R.J."/>
        </authorList>
    </citation>
    <scope>NUCLEOTIDE SEQUENCE [LARGE SCALE GENOMIC DNA]</scope>
    <source>
        <strain evidence="3">CBS 520.97</strain>
    </source>
</reference>
<dbReference type="GeneID" id="87943765"/>
<protein>
    <recommendedName>
        <fullName evidence="4">Secreted protein</fullName>
    </recommendedName>
</protein>
<dbReference type="AlphaFoldDB" id="A0AAX4IFK8"/>
<evidence type="ECO:0000313" key="2">
    <source>
        <dbReference type="EMBL" id="WQF82248.1"/>
    </source>
</evidence>
<keyword evidence="3" id="KW-1185">Reference proteome</keyword>
<evidence type="ECO:0008006" key="4">
    <source>
        <dbReference type="Google" id="ProtNLM"/>
    </source>
</evidence>
<sequence length="79" mass="8546">MRVGTVCMSCIASTFVRCRPVVGDLVGPTSSESRRAEVGERRRRKAEGSPLHRMPNLVLVSSHSGVSIRGTRAVLSSNH</sequence>
<organism evidence="2 3">
    <name type="scientific">Colletotrichum destructivum</name>
    <dbReference type="NCBI Taxonomy" id="34406"/>
    <lineage>
        <taxon>Eukaryota</taxon>
        <taxon>Fungi</taxon>
        <taxon>Dikarya</taxon>
        <taxon>Ascomycota</taxon>
        <taxon>Pezizomycotina</taxon>
        <taxon>Sordariomycetes</taxon>
        <taxon>Hypocreomycetidae</taxon>
        <taxon>Glomerellales</taxon>
        <taxon>Glomerellaceae</taxon>
        <taxon>Colletotrichum</taxon>
        <taxon>Colletotrichum destructivum species complex</taxon>
    </lineage>
</organism>